<evidence type="ECO:0000313" key="2">
    <source>
        <dbReference type="EMBL" id="APZ94234.1"/>
    </source>
</evidence>
<dbReference type="AlphaFoldDB" id="A0A1P8WJJ6"/>
<gene>
    <name evidence="2" type="ORF">Fuma_03858</name>
</gene>
<dbReference type="InterPro" id="IPR020941">
    <property type="entry name" value="SUFU-like_domain"/>
</dbReference>
<evidence type="ECO:0000313" key="3">
    <source>
        <dbReference type="Proteomes" id="UP000187735"/>
    </source>
</evidence>
<organism evidence="2 3">
    <name type="scientific">Fuerstiella marisgermanici</name>
    <dbReference type="NCBI Taxonomy" id="1891926"/>
    <lineage>
        <taxon>Bacteria</taxon>
        <taxon>Pseudomonadati</taxon>
        <taxon>Planctomycetota</taxon>
        <taxon>Planctomycetia</taxon>
        <taxon>Planctomycetales</taxon>
        <taxon>Planctomycetaceae</taxon>
        <taxon>Fuerstiella</taxon>
    </lineage>
</organism>
<dbReference type="STRING" id="1891926.Fuma_03858"/>
<keyword evidence="3" id="KW-1185">Reference proteome</keyword>
<sequence length="279" mass="31901">MTIVFKCHACDKRYKVSDERANKRVKCKQCGTVIEVPPLDEPEEATDGTAIYRHEARERDFEPAIGNEKNIEAISNHIEAHVGPVEMVFHELISDMVHVDVHWVAPTKERNWHTLITSGMSDRAMIVPDELVHYEYAELMISLPPDWPLSQEAFEDENNYWPVRLLKGLARLPHEFDTWLGIGHTIPNGDPAEPYAENAAFSCALLMPPIETSEEFHELELDDGSVIHFYAIVPMYEAETNYKLNKGLEALIGRFEKHGVGEVVDTSRRDTCRKRFGLF</sequence>
<dbReference type="Pfam" id="PF05076">
    <property type="entry name" value="SUFU"/>
    <property type="match status" value="1"/>
</dbReference>
<protein>
    <submittedName>
        <fullName evidence="2">Suppressor of fused protein (SUFU)</fullName>
    </submittedName>
</protein>
<dbReference type="KEGG" id="fmr:Fuma_03858"/>
<feature type="domain" description="Suppressor of fused-like" evidence="1">
    <location>
        <begin position="97"/>
        <end position="269"/>
    </location>
</feature>
<dbReference type="RefSeq" id="WP_218922209.1">
    <property type="nucleotide sequence ID" value="NZ_CP017641.1"/>
</dbReference>
<evidence type="ECO:0000259" key="1">
    <source>
        <dbReference type="Pfam" id="PF05076"/>
    </source>
</evidence>
<name>A0A1P8WJJ6_9PLAN</name>
<dbReference type="EMBL" id="CP017641">
    <property type="protein sequence ID" value="APZ94234.1"/>
    <property type="molecule type" value="Genomic_DNA"/>
</dbReference>
<proteinExistence type="predicted"/>
<reference evidence="2 3" key="1">
    <citation type="journal article" date="2016" name="Front. Microbiol.">
        <title>Fuerstia marisgermanicae gen. nov., sp. nov., an Unusual Member of the Phylum Planctomycetes from the German Wadden Sea.</title>
        <authorList>
            <person name="Kohn T."/>
            <person name="Heuer A."/>
            <person name="Jogler M."/>
            <person name="Vollmers J."/>
            <person name="Boedeker C."/>
            <person name="Bunk B."/>
            <person name="Rast P."/>
            <person name="Borchert D."/>
            <person name="Glockner I."/>
            <person name="Freese H.M."/>
            <person name="Klenk H.P."/>
            <person name="Overmann J."/>
            <person name="Kaster A.K."/>
            <person name="Rohde M."/>
            <person name="Wiegand S."/>
            <person name="Jogler C."/>
        </authorList>
    </citation>
    <scope>NUCLEOTIDE SEQUENCE [LARGE SCALE GENOMIC DNA]</scope>
    <source>
        <strain evidence="2 3">NH11</strain>
    </source>
</reference>
<dbReference type="Proteomes" id="UP000187735">
    <property type="component" value="Chromosome"/>
</dbReference>
<accession>A0A1P8WJJ6</accession>